<reference evidence="1" key="1">
    <citation type="journal article" date="2014" name="Front. Microbiol.">
        <title>High frequency of phylogenetically diverse reductive dehalogenase-homologous genes in deep subseafloor sedimentary metagenomes.</title>
        <authorList>
            <person name="Kawai M."/>
            <person name="Futagami T."/>
            <person name="Toyoda A."/>
            <person name="Takaki Y."/>
            <person name="Nishi S."/>
            <person name="Hori S."/>
            <person name="Arai W."/>
            <person name="Tsubouchi T."/>
            <person name="Morono Y."/>
            <person name="Uchiyama I."/>
            <person name="Ito T."/>
            <person name="Fujiyama A."/>
            <person name="Inagaki F."/>
            <person name="Takami H."/>
        </authorList>
    </citation>
    <scope>NUCLEOTIDE SEQUENCE</scope>
    <source>
        <strain evidence="1">Expedition CK06-06</strain>
    </source>
</reference>
<dbReference type="EMBL" id="BARU01018618">
    <property type="protein sequence ID" value="GAH58624.1"/>
    <property type="molecule type" value="Genomic_DNA"/>
</dbReference>
<dbReference type="AlphaFoldDB" id="X1HXT1"/>
<name>X1HXT1_9ZZZZ</name>
<proteinExistence type="predicted"/>
<comment type="caution">
    <text evidence="1">The sequence shown here is derived from an EMBL/GenBank/DDBJ whole genome shotgun (WGS) entry which is preliminary data.</text>
</comment>
<sequence>MGAVDMKREKLRISYEMLDQVNDYLLKKNNAVIEKLLEIIEKYGGPEKINKLARINGSLEVLMDKLKDKRPEYIENLEWLIEQRDTRKFISMDEYKNRVGPCSNMINESFKVTLEISSLHYFQWLITQAKHAVEHGELMPGRFIRVRFMKEQEEDGDLLGVISAMKILGASWVEALDTRGTDGSNIHLGGPETITGYFDGVGQPNKYPYKWVDEYLYYYTNYGVKQVLNLNGGTVLAGYILYKLGIDTEFKISVFMGNDNPLNVL</sequence>
<protein>
    <submittedName>
        <fullName evidence="1">Uncharacterized protein</fullName>
    </submittedName>
</protein>
<gene>
    <name evidence="1" type="ORF">S03H2_30765</name>
</gene>
<organism evidence="1">
    <name type="scientific">marine sediment metagenome</name>
    <dbReference type="NCBI Taxonomy" id="412755"/>
    <lineage>
        <taxon>unclassified sequences</taxon>
        <taxon>metagenomes</taxon>
        <taxon>ecological metagenomes</taxon>
    </lineage>
</organism>
<accession>X1HXT1</accession>
<evidence type="ECO:0000313" key="1">
    <source>
        <dbReference type="EMBL" id="GAH58624.1"/>
    </source>
</evidence>